<dbReference type="EMBL" id="UIGY01000086">
    <property type="protein sequence ID" value="SUZ10638.1"/>
    <property type="molecule type" value="Genomic_DNA"/>
</dbReference>
<dbReference type="EMBL" id="KE375055">
    <property type="protein sequence ID" value="EPQ64624.1"/>
    <property type="molecule type" value="Genomic_DNA"/>
</dbReference>
<accession>A0A061HIK0</accession>
<feature type="non-terminal residue" evidence="2">
    <location>
        <position position="386"/>
    </location>
</feature>
<dbReference type="AlphaFoldDB" id="A0A061HIK0"/>
<evidence type="ECO:0000313" key="3">
    <source>
        <dbReference type="Proteomes" id="UP000053110"/>
    </source>
</evidence>
<reference evidence="1" key="2">
    <citation type="submission" date="2013-01" db="EMBL/GenBank/DDBJ databases">
        <title>The wheat powdery mildew genome reveals unique evolution of an obligate biotroph.</title>
        <authorList>
            <person name="Oberhaensli S."/>
            <person name="Wicker T."/>
            <person name="Keller B."/>
        </authorList>
    </citation>
    <scope>NUCLEOTIDE SEQUENCE</scope>
    <source>
        <strain evidence="1">96224</strain>
    </source>
</reference>
<gene>
    <name evidence="1" type="ORF">BGT96224_A20931</name>
    <name evidence="2" type="ORF">BGT96224V2_LOCUS3807</name>
</gene>
<proteinExistence type="predicted"/>
<organism evidence="2">
    <name type="scientific">Blumeria graminis f. sp. tritici 96224</name>
    <dbReference type="NCBI Taxonomy" id="1268274"/>
    <lineage>
        <taxon>Eukaryota</taxon>
        <taxon>Fungi</taxon>
        <taxon>Dikarya</taxon>
        <taxon>Ascomycota</taxon>
        <taxon>Pezizomycotina</taxon>
        <taxon>Leotiomycetes</taxon>
        <taxon>Erysiphales</taxon>
        <taxon>Erysiphaceae</taxon>
        <taxon>Blumeria</taxon>
    </lineage>
</organism>
<evidence type="ECO:0000313" key="1">
    <source>
        <dbReference type="EMBL" id="EPQ64624.1"/>
    </source>
</evidence>
<protein>
    <submittedName>
        <fullName evidence="2">BgtA-20931</fullName>
    </submittedName>
</protein>
<dbReference type="OrthoDB" id="3597372at2759"/>
<dbReference type="HOGENOM" id="CLU_715682_0_0_1"/>
<sequence length="386" mass="41190">MPSTNMFYKIRASLISPKLPVIEDTDRSEEEQEADEKRIQKSISEAVSAVVDKEEFQKALAVRLAAELQPSLSALDSSNYVSNLQVSTNKITQQLDAHDTKITHLSTLLSSSDSNTSERITAIESAVAKISTSLGELENCIKGFESQQATKFANITSDLDTVKEITATSVGNLSVEISSAKEGLSENIACNFSALNDRVTSVEAAIENEATSISNLKDSDASSNILSSIQSSTDIQSAQSATLEELRAPVLEIASLKSQVTAISTYLTSFQSQFDSLNEILAETKASNASHSSHSKVLDDLSTTNPGILDAVKGTQRDVSAQNNILSELHSALSDGIATAAELSKVSTSIDNISSAVAAQVESIMDIKTDSELNIMVILKGIHELV</sequence>
<reference evidence="2" key="3">
    <citation type="submission" date="2018-07" db="EMBL/GenBank/DDBJ databases">
        <authorList>
            <person name="Quirk P.G."/>
            <person name="Krulwich T.A."/>
        </authorList>
    </citation>
    <scope>NUCLEOTIDE SEQUENCE</scope>
    <source>
        <strain evidence="2">96224</strain>
    </source>
</reference>
<name>A0A061HIK0_BLUGR</name>
<dbReference type="Proteomes" id="UP000053110">
    <property type="component" value="Unassembled WGS sequence"/>
</dbReference>
<reference evidence="3" key="1">
    <citation type="journal article" date="2013" name="Nat. Genet.">
        <title>The wheat powdery mildew genome shows the unique evolution of an obligate biotroph.</title>
        <authorList>
            <person name="Wicker T."/>
            <person name="Oberhaensli S."/>
            <person name="Parlange F."/>
            <person name="Buchmann J.P."/>
            <person name="Shatalina M."/>
            <person name="Roffler S."/>
            <person name="Ben-David R."/>
            <person name="Dolezel J."/>
            <person name="Simkova H."/>
            <person name="Schulze-Lefert P."/>
            <person name="Spanu P.D."/>
            <person name="Bruggmann R."/>
            <person name="Amselem J."/>
            <person name="Quesneville H."/>
            <person name="Ver Loren van Themaat E."/>
            <person name="Paape T."/>
            <person name="Shimizu K.K."/>
            <person name="Keller B."/>
        </authorList>
    </citation>
    <scope>NUCLEOTIDE SEQUENCE [LARGE SCALE GENOMIC DNA]</scope>
    <source>
        <strain evidence="3">96224</strain>
    </source>
</reference>
<evidence type="ECO:0000313" key="2">
    <source>
        <dbReference type="EMBL" id="SUZ10638.1"/>
    </source>
</evidence>